<evidence type="ECO:0000259" key="9">
    <source>
        <dbReference type="PROSITE" id="PS51829"/>
    </source>
</evidence>
<dbReference type="InterPro" id="IPR000209">
    <property type="entry name" value="Peptidase_S8/S53_dom"/>
</dbReference>
<accession>A0A8J3ZR02</accession>
<sequence>MEPSEVRRRGLKLLAVAAAAVTAGAMTAGSPAAAAPAEGQVLGAGAADVVPGSYIVALKANATARSSVQSLAGRYGGAVKHTYSHALNGFAANLTETQAKRLAADPSVEYVQADSVVTISGTQANPPSWGLDRIDQRNLPLDSSYTYPDVTQAVTAYVIDTGVRTSHGTFGGRASWGNNTSGDGNNSDCNGHGTHVAGTIGGSQFGVAKTVSIVAVKVLDCSGNGTNAGVIAGVDWVTANARGKLAVANMSLGGGANQPLDTAVANSIASGVTYAVAAGNSNGANACSYSPARTATAITVGSTTNTDARSSFSNVGTCVDIFAPGSNITSAWRTSDTATNTISGTSMASPHVAGAAALLKAQNPTWTPQQIRDAMVANATPNKVTSPGSGSPNLLLNVGGGTVEPPPPPPPGCSGTNGTDVMIPDNTTVYSDIAISGCNRNASATASVTADIRHTYRGDLVVDLVAPDGSTYNLHNGAGGSADNLSIAATVNLSSEAASGTWRLRVQDTATFDTGYVNTWSLTV</sequence>
<evidence type="ECO:0000256" key="7">
    <source>
        <dbReference type="RuleBase" id="RU003355"/>
    </source>
</evidence>
<dbReference type="RefSeq" id="WP_203926309.1">
    <property type="nucleotide sequence ID" value="NZ_BOPH01000017.1"/>
</dbReference>
<keyword evidence="4 6" id="KW-0720">Serine protease</keyword>
<keyword evidence="3 6" id="KW-0378">Hydrolase</keyword>
<dbReference type="InterPro" id="IPR015500">
    <property type="entry name" value="Peptidase_S8_subtilisin-rel"/>
</dbReference>
<comment type="caution">
    <text evidence="10">The sequence shown here is derived from an EMBL/GenBank/DDBJ whole genome shotgun (WGS) entry which is preliminary data.</text>
</comment>
<dbReference type="InterPro" id="IPR034193">
    <property type="entry name" value="PCSK9_ProteinaseK-like"/>
</dbReference>
<evidence type="ECO:0000313" key="11">
    <source>
        <dbReference type="Proteomes" id="UP000635606"/>
    </source>
</evidence>
<dbReference type="Proteomes" id="UP000635606">
    <property type="component" value="Unassembled WGS sequence"/>
</dbReference>
<dbReference type="CDD" id="cd04077">
    <property type="entry name" value="Peptidases_S8_PCSK9_ProteinaseK_like"/>
    <property type="match status" value="1"/>
</dbReference>
<dbReference type="PROSITE" id="PS51318">
    <property type="entry name" value="TAT"/>
    <property type="match status" value="1"/>
</dbReference>
<dbReference type="SUPFAM" id="SSF49785">
    <property type="entry name" value="Galactose-binding domain-like"/>
    <property type="match status" value="1"/>
</dbReference>
<dbReference type="PANTHER" id="PTHR43806:SF11">
    <property type="entry name" value="CEREVISIN-RELATED"/>
    <property type="match status" value="1"/>
</dbReference>
<dbReference type="InterPro" id="IPR002884">
    <property type="entry name" value="P_dom"/>
</dbReference>
<dbReference type="InterPro" id="IPR023828">
    <property type="entry name" value="Peptidase_S8_Ser-AS"/>
</dbReference>
<dbReference type="Pfam" id="PF00082">
    <property type="entry name" value="Peptidase_S8"/>
    <property type="match status" value="1"/>
</dbReference>
<dbReference type="PROSITE" id="PS00137">
    <property type="entry name" value="SUBTILASE_HIS"/>
    <property type="match status" value="1"/>
</dbReference>
<keyword evidence="11" id="KW-1185">Reference proteome</keyword>
<dbReference type="PANTHER" id="PTHR43806">
    <property type="entry name" value="PEPTIDASE S8"/>
    <property type="match status" value="1"/>
</dbReference>
<evidence type="ECO:0000256" key="4">
    <source>
        <dbReference type="ARBA" id="ARBA00022825"/>
    </source>
</evidence>
<dbReference type="GO" id="GO:0006508">
    <property type="term" value="P:proteolysis"/>
    <property type="evidence" value="ECO:0007669"/>
    <property type="project" value="UniProtKB-KW"/>
</dbReference>
<dbReference type="Gene3D" id="3.40.50.200">
    <property type="entry name" value="Peptidase S8/S53 domain"/>
    <property type="match status" value="1"/>
</dbReference>
<evidence type="ECO:0000313" key="10">
    <source>
        <dbReference type="EMBL" id="GIJ66338.1"/>
    </source>
</evidence>
<dbReference type="InterPro" id="IPR006311">
    <property type="entry name" value="TAT_signal"/>
</dbReference>
<dbReference type="PROSITE" id="PS51892">
    <property type="entry name" value="SUBTILASE"/>
    <property type="match status" value="1"/>
</dbReference>
<dbReference type="PRINTS" id="PR00723">
    <property type="entry name" value="SUBTILISIN"/>
</dbReference>
<evidence type="ECO:0000256" key="3">
    <source>
        <dbReference type="ARBA" id="ARBA00022801"/>
    </source>
</evidence>
<proteinExistence type="inferred from homology"/>
<comment type="similarity">
    <text evidence="1 6 7">Belongs to the peptidase S8 family.</text>
</comment>
<dbReference type="PROSITE" id="PS00136">
    <property type="entry name" value="SUBTILASE_ASP"/>
    <property type="match status" value="1"/>
</dbReference>
<gene>
    <name evidence="10" type="ORF">Voc01_012550</name>
</gene>
<dbReference type="AlphaFoldDB" id="A0A8J3ZR02"/>
<organism evidence="10 11">
    <name type="scientific">Virgisporangium ochraceum</name>
    <dbReference type="NCBI Taxonomy" id="65505"/>
    <lineage>
        <taxon>Bacteria</taxon>
        <taxon>Bacillati</taxon>
        <taxon>Actinomycetota</taxon>
        <taxon>Actinomycetes</taxon>
        <taxon>Micromonosporales</taxon>
        <taxon>Micromonosporaceae</taxon>
        <taxon>Virgisporangium</taxon>
    </lineage>
</organism>
<feature type="domain" description="P/Homo B" evidence="9">
    <location>
        <begin position="403"/>
        <end position="524"/>
    </location>
</feature>
<dbReference type="SUPFAM" id="SSF52743">
    <property type="entry name" value="Subtilisin-like"/>
    <property type="match status" value="1"/>
</dbReference>
<reference evidence="10" key="1">
    <citation type="submission" date="2021-01" db="EMBL/GenBank/DDBJ databases">
        <title>Whole genome shotgun sequence of Virgisporangium ochraceum NBRC 16418.</title>
        <authorList>
            <person name="Komaki H."/>
            <person name="Tamura T."/>
        </authorList>
    </citation>
    <scope>NUCLEOTIDE SEQUENCE</scope>
    <source>
        <strain evidence="10">NBRC 16418</strain>
    </source>
</reference>
<dbReference type="PROSITE" id="PS00138">
    <property type="entry name" value="SUBTILASE_SER"/>
    <property type="match status" value="1"/>
</dbReference>
<feature type="active site" description="Charge relay system" evidence="5 6">
    <location>
        <position position="346"/>
    </location>
</feature>
<protein>
    <submittedName>
        <fullName evidence="10">Serine protease</fullName>
    </submittedName>
</protein>
<evidence type="ECO:0000256" key="8">
    <source>
        <dbReference type="SAM" id="SignalP"/>
    </source>
</evidence>
<dbReference type="GO" id="GO:0005615">
    <property type="term" value="C:extracellular space"/>
    <property type="evidence" value="ECO:0007669"/>
    <property type="project" value="TreeGrafter"/>
</dbReference>
<dbReference type="InterPro" id="IPR050131">
    <property type="entry name" value="Peptidase_S8_subtilisin-like"/>
</dbReference>
<feature type="chain" id="PRO_5038950702" evidence="8">
    <location>
        <begin position="29"/>
        <end position="524"/>
    </location>
</feature>
<dbReference type="InterPro" id="IPR008979">
    <property type="entry name" value="Galactose-bd-like_sf"/>
</dbReference>
<evidence type="ECO:0000256" key="6">
    <source>
        <dbReference type="PROSITE-ProRule" id="PRU01240"/>
    </source>
</evidence>
<dbReference type="SUPFAM" id="SSF54897">
    <property type="entry name" value="Protease propeptides/inhibitors"/>
    <property type="match status" value="1"/>
</dbReference>
<feature type="signal peptide" evidence="8">
    <location>
        <begin position="1"/>
        <end position="28"/>
    </location>
</feature>
<dbReference type="Pfam" id="PF05922">
    <property type="entry name" value="Inhibitor_I9"/>
    <property type="match status" value="1"/>
</dbReference>
<dbReference type="InterPro" id="IPR036852">
    <property type="entry name" value="Peptidase_S8/S53_dom_sf"/>
</dbReference>
<feature type="active site" description="Charge relay system" evidence="5 6">
    <location>
        <position position="192"/>
    </location>
</feature>
<dbReference type="PROSITE" id="PS51829">
    <property type="entry name" value="P_HOMO_B"/>
    <property type="match status" value="1"/>
</dbReference>
<evidence type="ECO:0000256" key="2">
    <source>
        <dbReference type="ARBA" id="ARBA00022670"/>
    </source>
</evidence>
<dbReference type="EMBL" id="BOPH01000017">
    <property type="protein sequence ID" value="GIJ66338.1"/>
    <property type="molecule type" value="Genomic_DNA"/>
</dbReference>
<keyword evidence="8" id="KW-0732">Signal</keyword>
<dbReference type="InterPro" id="IPR023827">
    <property type="entry name" value="Peptidase_S8_Asp-AS"/>
</dbReference>
<dbReference type="Gene3D" id="3.30.70.80">
    <property type="entry name" value="Peptidase S8 propeptide/proteinase inhibitor I9"/>
    <property type="match status" value="1"/>
</dbReference>
<dbReference type="GO" id="GO:0004252">
    <property type="term" value="F:serine-type endopeptidase activity"/>
    <property type="evidence" value="ECO:0007669"/>
    <property type="project" value="UniProtKB-UniRule"/>
</dbReference>
<keyword evidence="2 6" id="KW-0645">Protease</keyword>
<feature type="active site" description="Charge relay system" evidence="5 6">
    <location>
        <position position="160"/>
    </location>
</feature>
<dbReference type="Gene3D" id="2.60.120.260">
    <property type="entry name" value="Galactose-binding domain-like"/>
    <property type="match status" value="1"/>
</dbReference>
<evidence type="ECO:0000256" key="5">
    <source>
        <dbReference type="PIRSR" id="PIRSR615500-1"/>
    </source>
</evidence>
<name>A0A8J3ZR02_9ACTN</name>
<evidence type="ECO:0000256" key="1">
    <source>
        <dbReference type="ARBA" id="ARBA00011073"/>
    </source>
</evidence>
<dbReference type="Pfam" id="PF01483">
    <property type="entry name" value="P_proprotein"/>
    <property type="match status" value="1"/>
</dbReference>
<dbReference type="InterPro" id="IPR022398">
    <property type="entry name" value="Peptidase_S8_His-AS"/>
</dbReference>
<dbReference type="InterPro" id="IPR010259">
    <property type="entry name" value="S8pro/Inhibitor_I9"/>
</dbReference>
<dbReference type="InterPro" id="IPR037045">
    <property type="entry name" value="S8pro/Inhibitor_I9_sf"/>
</dbReference>
<dbReference type="FunFam" id="3.40.50.200:FF:000014">
    <property type="entry name" value="Proteinase K"/>
    <property type="match status" value="1"/>
</dbReference>